<dbReference type="RefSeq" id="WP_155124314.1">
    <property type="nucleotide sequence ID" value="NZ_WMYN01000001.1"/>
</dbReference>
<reference evidence="1 2" key="1">
    <citation type="journal article" date="2019" name="Nat. Med.">
        <title>A library of human gut bacterial isolates paired with longitudinal multiomics data enables mechanistic microbiome research.</title>
        <authorList>
            <person name="Poyet M."/>
            <person name="Groussin M."/>
            <person name="Gibbons S.M."/>
            <person name="Avila-Pacheco J."/>
            <person name="Jiang X."/>
            <person name="Kearney S.M."/>
            <person name="Perrotta A.R."/>
            <person name="Berdy B."/>
            <person name="Zhao S."/>
            <person name="Lieberman T.D."/>
            <person name="Swanson P.K."/>
            <person name="Smith M."/>
            <person name="Roesemann S."/>
            <person name="Alexander J.E."/>
            <person name="Rich S.A."/>
            <person name="Livny J."/>
            <person name="Vlamakis H."/>
            <person name="Clish C."/>
            <person name="Bullock K."/>
            <person name="Deik A."/>
            <person name="Scott J."/>
            <person name="Pierce K.A."/>
            <person name="Xavier R.J."/>
            <person name="Alm E.J."/>
        </authorList>
    </citation>
    <scope>NUCLEOTIDE SEQUENCE [LARGE SCALE GENOMIC DNA]</scope>
    <source>
        <strain evidence="1 2">BIOML-A4</strain>
    </source>
</reference>
<dbReference type="EMBL" id="WMYO01000001">
    <property type="protein sequence ID" value="MTR27016.1"/>
    <property type="molecule type" value="Genomic_DNA"/>
</dbReference>
<dbReference type="AlphaFoldDB" id="A0A6A8UAU6"/>
<gene>
    <name evidence="1" type="ORF">GMC65_01290</name>
</gene>
<accession>A0A6A8UAU6</accession>
<protein>
    <submittedName>
        <fullName evidence="1">DUF1340 domain-containing protein</fullName>
    </submittedName>
</protein>
<proteinExistence type="predicted"/>
<dbReference type="Pfam" id="PF07067">
    <property type="entry name" value="DUF1340"/>
    <property type="match status" value="1"/>
</dbReference>
<comment type="caution">
    <text evidence="1">The sequence shown here is derived from an EMBL/GenBank/DDBJ whole genome shotgun (WGS) entry which is preliminary data.</text>
</comment>
<name>A0A6A8UAU6_STRSL</name>
<dbReference type="InterPro" id="IPR009774">
    <property type="entry name" value="Phage_7201_Orf18"/>
</dbReference>
<sequence length="236" mass="27455">MSKTYKYSGLTEELYQRLVSEHAELRKAHKKGSYKQHFQKVRQCSEKQAIIILQALNNAVMERARISPQTAERLEGIISDELFKDLQAYLSENYTRGKVTRPIVDTSNAGLPKELFKQFQEEVEELRSLYKNSMAKHIMEIKGCDRKEANRIKDSIDRCYVECVVLTPLKVIQMEGLLSRDLFSKIAKYVLNNYEWPERLDDEVDRIVLKYRTKGELGRKKPSVKRALYTALAMGL</sequence>
<dbReference type="Proteomes" id="UP000439678">
    <property type="component" value="Unassembled WGS sequence"/>
</dbReference>
<evidence type="ECO:0000313" key="1">
    <source>
        <dbReference type="EMBL" id="MTR27016.1"/>
    </source>
</evidence>
<evidence type="ECO:0000313" key="2">
    <source>
        <dbReference type="Proteomes" id="UP000439678"/>
    </source>
</evidence>
<organism evidence="1 2">
    <name type="scientific">Streptococcus salivarius</name>
    <dbReference type="NCBI Taxonomy" id="1304"/>
    <lineage>
        <taxon>Bacteria</taxon>
        <taxon>Bacillati</taxon>
        <taxon>Bacillota</taxon>
        <taxon>Bacilli</taxon>
        <taxon>Lactobacillales</taxon>
        <taxon>Streptococcaceae</taxon>
        <taxon>Streptococcus</taxon>
    </lineage>
</organism>